<dbReference type="Gene3D" id="1.50.10.20">
    <property type="match status" value="1"/>
</dbReference>
<evidence type="ECO:0000256" key="8">
    <source>
        <dbReference type="PIRNR" id="PIRNR016302"/>
    </source>
</evidence>
<evidence type="ECO:0000256" key="2">
    <source>
        <dbReference type="ARBA" id="ARBA00009699"/>
    </source>
</evidence>
<keyword evidence="9" id="KW-0472">Membrane</keyword>
<gene>
    <name evidence="10" type="ORF">PVAG01_07428</name>
</gene>
<dbReference type="EMBL" id="JBFCZG010000006">
    <property type="protein sequence ID" value="KAL3420983.1"/>
    <property type="molecule type" value="Genomic_DNA"/>
</dbReference>
<evidence type="ECO:0000256" key="7">
    <source>
        <dbReference type="ARBA" id="ARBA00023295"/>
    </source>
</evidence>
<proteinExistence type="inferred from homology"/>
<organism evidence="10 11">
    <name type="scientific">Phlyctema vagabunda</name>
    <dbReference type="NCBI Taxonomy" id="108571"/>
    <lineage>
        <taxon>Eukaryota</taxon>
        <taxon>Fungi</taxon>
        <taxon>Dikarya</taxon>
        <taxon>Ascomycota</taxon>
        <taxon>Pezizomycotina</taxon>
        <taxon>Leotiomycetes</taxon>
        <taxon>Helotiales</taxon>
        <taxon>Dermateaceae</taxon>
        <taxon>Phlyctema</taxon>
    </lineage>
</organism>
<dbReference type="InterPro" id="IPR014480">
    <property type="entry name" value="Mannan-1_6-alpha_mannosidase"/>
</dbReference>
<sequence>MRVQASIASVAYLCALAGQGANAAITLDLTSESSIKSAAKTIAADLMSYYTGNRPGDVPGNLPDPYYWWECGAMFGTMINYWHYTGDTTYNDITQQALLHQAGDDGDFMPMNQSKTLGNDDQGFWGLAAMTAAETNFQNPPDDQKQWLALAQGVFNTQVVRWDTATCGGGFRWQIFTFNSGYNYKNSISNGCFFNLAARLAVYTGNATYAEWAEKTWDWMNAIGLMVEGESVFDGTQNIDNCTSKDHNQWSYNAGIYLHGSAAMYNFTNGSAVWQGRLQSMLNVSDTFFTDGIMYEACEASGKCNVDQRSFKAYLARWMAATTKWASWTSDHIMPLLTTSATAAVKTCTGGTTGTQCGLVWGSGVNDGSMGVGESMAALEIVQSHLVANSATFASQVQGTGNSTGDVNAGGSATSNTADELTSTPVTTADRAGAGILTAIVLCGVIGGSAMMVLP</sequence>
<evidence type="ECO:0000256" key="4">
    <source>
        <dbReference type="ARBA" id="ARBA00022729"/>
    </source>
</evidence>
<dbReference type="GO" id="GO:0016787">
    <property type="term" value="F:hydrolase activity"/>
    <property type="evidence" value="ECO:0007669"/>
    <property type="project" value="UniProtKB-KW"/>
</dbReference>
<dbReference type="Proteomes" id="UP001629113">
    <property type="component" value="Unassembled WGS sequence"/>
</dbReference>
<comment type="similarity">
    <text evidence="2 8">Belongs to the glycosyl hydrolase 76 family.</text>
</comment>
<dbReference type="EC" id="3.2.1.101" evidence="3 8"/>
<name>A0ABR4PCG0_9HELO</name>
<evidence type="ECO:0000256" key="5">
    <source>
        <dbReference type="ARBA" id="ARBA00022801"/>
    </source>
</evidence>
<keyword evidence="4" id="KW-0732">Signal</keyword>
<dbReference type="PIRSF" id="PIRSF016302">
    <property type="entry name" value="Man_a_manosd"/>
    <property type="match status" value="1"/>
</dbReference>
<keyword evidence="9" id="KW-1133">Transmembrane helix</keyword>
<dbReference type="InterPro" id="IPR005198">
    <property type="entry name" value="Glyco_hydro_76"/>
</dbReference>
<protein>
    <recommendedName>
        <fullName evidence="3 8">Mannan endo-1,6-alpha-mannosidase</fullName>
        <ecNumber evidence="3 8">3.2.1.101</ecNumber>
    </recommendedName>
</protein>
<dbReference type="InterPro" id="IPR008928">
    <property type="entry name" value="6-hairpin_glycosidase_sf"/>
</dbReference>
<evidence type="ECO:0000256" key="3">
    <source>
        <dbReference type="ARBA" id="ARBA00012350"/>
    </source>
</evidence>
<reference evidence="10 11" key="1">
    <citation type="submission" date="2024-06" db="EMBL/GenBank/DDBJ databases">
        <title>Complete genome of Phlyctema vagabunda strain 19-DSS-EL-015.</title>
        <authorList>
            <person name="Fiorenzani C."/>
        </authorList>
    </citation>
    <scope>NUCLEOTIDE SEQUENCE [LARGE SCALE GENOMIC DNA]</scope>
    <source>
        <strain evidence="10 11">19-DSS-EL-015</strain>
    </source>
</reference>
<evidence type="ECO:0000256" key="9">
    <source>
        <dbReference type="SAM" id="Phobius"/>
    </source>
</evidence>
<accession>A0ABR4PCG0</accession>
<keyword evidence="7 8" id="KW-0326">Glycosidase</keyword>
<evidence type="ECO:0000256" key="1">
    <source>
        <dbReference type="ARBA" id="ARBA00001452"/>
    </source>
</evidence>
<dbReference type="SUPFAM" id="SSF48208">
    <property type="entry name" value="Six-hairpin glycosidases"/>
    <property type="match status" value="1"/>
</dbReference>
<evidence type="ECO:0000313" key="11">
    <source>
        <dbReference type="Proteomes" id="UP001629113"/>
    </source>
</evidence>
<keyword evidence="5 8" id="KW-0378">Hydrolase</keyword>
<dbReference type="PANTHER" id="PTHR12145">
    <property type="entry name" value="MANNAN ENDO-1,6-ALPHA-MANNOSIDASE DCW1"/>
    <property type="match status" value="1"/>
</dbReference>
<comment type="catalytic activity">
    <reaction evidence="1 8">
        <text>Random hydrolysis of (1-&gt;6)-alpha-D-mannosidic linkages in unbranched (1-&gt;6)-mannans.</text>
        <dbReference type="EC" id="3.2.1.101"/>
    </reaction>
</comment>
<dbReference type="PANTHER" id="PTHR12145:SF41">
    <property type="entry name" value="MANNAN ENDO-1,6-ALPHA-MANNOSIDASE"/>
    <property type="match status" value="1"/>
</dbReference>
<keyword evidence="11" id="KW-1185">Reference proteome</keyword>
<evidence type="ECO:0000256" key="6">
    <source>
        <dbReference type="ARBA" id="ARBA00023180"/>
    </source>
</evidence>
<evidence type="ECO:0000313" key="10">
    <source>
        <dbReference type="EMBL" id="KAL3420983.1"/>
    </source>
</evidence>
<keyword evidence="9" id="KW-0812">Transmembrane</keyword>
<dbReference type="Pfam" id="PF03663">
    <property type="entry name" value="Glyco_hydro_76"/>
    <property type="match status" value="1"/>
</dbReference>
<keyword evidence="6" id="KW-0325">Glycoprotein</keyword>
<feature type="transmembrane region" description="Helical" evidence="9">
    <location>
        <begin position="432"/>
        <end position="454"/>
    </location>
</feature>
<comment type="caution">
    <text evidence="10">The sequence shown here is derived from an EMBL/GenBank/DDBJ whole genome shotgun (WGS) entry which is preliminary data.</text>
</comment>